<proteinExistence type="predicted"/>
<feature type="domain" description="IrrE N-terminal-like" evidence="1">
    <location>
        <begin position="50"/>
        <end position="170"/>
    </location>
</feature>
<dbReference type="EMBL" id="FNWO01000021">
    <property type="protein sequence ID" value="SEH65256.1"/>
    <property type="molecule type" value="Genomic_DNA"/>
</dbReference>
<dbReference type="InterPro" id="IPR010359">
    <property type="entry name" value="IrrE_HExxH"/>
</dbReference>
<dbReference type="PANTHER" id="PTHR43236">
    <property type="entry name" value="ANTITOXIN HIGA1"/>
    <property type="match status" value="1"/>
</dbReference>
<dbReference type="Pfam" id="PF06114">
    <property type="entry name" value="Peptidase_M78"/>
    <property type="match status" value="1"/>
</dbReference>
<name>A0A1H6JSM4_MAGFU</name>
<dbReference type="OrthoDB" id="9794834at2"/>
<evidence type="ECO:0000313" key="3">
    <source>
        <dbReference type="Proteomes" id="UP000182983"/>
    </source>
</evidence>
<evidence type="ECO:0000313" key="2">
    <source>
        <dbReference type="EMBL" id="SEH65256.1"/>
    </source>
</evidence>
<dbReference type="Gene3D" id="1.10.10.2910">
    <property type="match status" value="1"/>
</dbReference>
<reference evidence="3" key="1">
    <citation type="submission" date="2016-10" db="EMBL/GenBank/DDBJ databases">
        <authorList>
            <person name="Varghese N."/>
            <person name="Submissions S."/>
        </authorList>
    </citation>
    <scope>NUCLEOTIDE SEQUENCE [LARGE SCALE GENOMIC DNA]</scope>
    <source>
        <strain evidence="3">DSM 13234</strain>
    </source>
</reference>
<gene>
    <name evidence="2" type="ORF">SAMN04244559_03319</name>
</gene>
<organism evidence="2 3">
    <name type="scientific">Magnetospirillum fulvum</name>
    <name type="common">Rhodospirillum fulvum</name>
    <dbReference type="NCBI Taxonomy" id="1082"/>
    <lineage>
        <taxon>Bacteria</taxon>
        <taxon>Pseudomonadati</taxon>
        <taxon>Pseudomonadota</taxon>
        <taxon>Alphaproteobacteria</taxon>
        <taxon>Rhodospirillales</taxon>
        <taxon>Rhodospirillaceae</taxon>
        <taxon>Magnetospirillum</taxon>
    </lineage>
</organism>
<sequence>MNDALLMDLADCGSPLKIVACILKHHESWTPPVPIEDLARSVNIIDIKELEADGFEGALTTDPDKLQGVILYKAGTDPGRRRFTIAHELGHFLIPSHKGDQRCTSAAMRERRIETPDQRKESEANEFAAGILMPARWFRADLQRLGDADVTHVQELKQRYKTSLEATANRYIELTDDTCAFVFSHDGTIRYPRPTKGFPRLGVGKGYPLPAGCASLKAPATPLRVASEWSEVDGRTWLDPRDAGRVPKVLEQTMRLKGGYQVTLLFIEPDALEEIDEEEEIEESWTPRFHR</sequence>
<protein>
    <submittedName>
        <fullName evidence="2">Zn-dependent peptidase ImmA, M78 family</fullName>
    </submittedName>
</protein>
<dbReference type="AlphaFoldDB" id="A0A1H6JSM4"/>
<dbReference type="RefSeq" id="WP_074770627.1">
    <property type="nucleotide sequence ID" value="NZ_FNWO01000021.1"/>
</dbReference>
<dbReference type="InterPro" id="IPR052345">
    <property type="entry name" value="Rad_response_metalloprotease"/>
</dbReference>
<dbReference type="PANTHER" id="PTHR43236:SF2">
    <property type="entry name" value="BLL0069 PROTEIN"/>
    <property type="match status" value="1"/>
</dbReference>
<evidence type="ECO:0000259" key="1">
    <source>
        <dbReference type="Pfam" id="PF06114"/>
    </source>
</evidence>
<keyword evidence="3" id="KW-1185">Reference proteome</keyword>
<accession>A0A1H6JSM4</accession>
<dbReference type="Proteomes" id="UP000182983">
    <property type="component" value="Unassembled WGS sequence"/>
</dbReference>